<name>A0ACB1B104_MELEN</name>
<evidence type="ECO:0000313" key="1">
    <source>
        <dbReference type="EMBL" id="CAK5115917.1"/>
    </source>
</evidence>
<protein>
    <submittedName>
        <fullName evidence="1">Uncharacterized protein</fullName>
    </submittedName>
</protein>
<gene>
    <name evidence="1" type="ORF">MENTE1834_LOCUS45703</name>
</gene>
<dbReference type="Proteomes" id="UP001497535">
    <property type="component" value="Unassembled WGS sequence"/>
</dbReference>
<dbReference type="EMBL" id="CAVMJV010000156">
    <property type="protein sequence ID" value="CAK5115917.1"/>
    <property type="molecule type" value="Genomic_DNA"/>
</dbReference>
<organism evidence="1 2">
    <name type="scientific">Meloidogyne enterolobii</name>
    <name type="common">Root-knot nematode worm</name>
    <name type="synonym">Meloidogyne mayaguensis</name>
    <dbReference type="NCBI Taxonomy" id="390850"/>
    <lineage>
        <taxon>Eukaryota</taxon>
        <taxon>Metazoa</taxon>
        <taxon>Ecdysozoa</taxon>
        <taxon>Nematoda</taxon>
        <taxon>Chromadorea</taxon>
        <taxon>Rhabditida</taxon>
        <taxon>Tylenchina</taxon>
        <taxon>Tylenchomorpha</taxon>
        <taxon>Tylenchoidea</taxon>
        <taxon>Meloidogynidae</taxon>
        <taxon>Meloidogyninae</taxon>
        <taxon>Meloidogyne</taxon>
    </lineage>
</organism>
<comment type="caution">
    <text evidence="1">The sequence shown here is derived from an EMBL/GenBank/DDBJ whole genome shotgun (WGS) entry which is preliminary data.</text>
</comment>
<keyword evidence="2" id="KW-1185">Reference proteome</keyword>
<proteinExistence type="predicted"/>
<evidence type="ECO:0000313" key="2">
    <source>
        <dbReference type="Proteomes" id="UP001497535"/>
    </source>
</evidence>
<sequence>MDKHQGSVDDFKKLMYKVQSKRREFVCAFLRDYEATTNTENADKTLLSSLIECLQLFRKVYLILSNSENYQKDVISNSEKMRINIKDEIIGLQKDLVLLDRLHSIHNTTNNYVKKLFEIIDFSGVLAPYHPTSSQVFFEEQAKCVNFLKRFVDNSESGRKPIMITDWDGTMKDYCSQYVTNLQPIYSALSMAIFSNKCTRVTAVLTAGPLRGPGILDLTSLPKDGPVVFGGSWGREWWLDGKSCTRGGYFKIIFLKIICLGISDAGMDALERLSDEMSTLLQKQEFSHFGLIGSGVQRKVDRLTLGVQTVCKHVSPDLSMKYQEEVKERLHRVDPNEEILHFDPSTELEVEVVVHSDGIIWNKANGIDHLIQTISDTIEKDKVLICGDTHSDLPMVVHALEKNKKGAMFIFVTMKESLKEKVVEIVGDSNNCCFVSSPDVIHAAVFLLNFFLIFKNLFYKDDDFAHNDLIDLIILYLDKFFFYLFRLQLGMLAIGY</sequence>
<accession>A0ACB1B104</accession>
<reference evidence="1" key="1">
    <citation type="submission" date="2023-11" db="EMBL/GenBank/DDBJ databases">
        <authorList>
            <person name="Poullet M."/>
        </authorList>
    </citation>
    <scope>NUCLEOTIDE SEQUENCE</scope>
    <source>
        <strain evidence="1">E1834</strain>
    </source>
</reference>